<dbReference type="EMBL" id="HBUF01133417">
    <property type="protein sequence ID" value="CAG6644734.1"/>
    <property type="molecule type" value="Transcribed_RNA"/>
</dbReference>
<keyword evidence="2" id="KW-0963">Cytoplasm</keyword>
<dbReference type="PROSITE" id="PS50033">
    <property type="entry name" value="UBX"/>
    <property type="match status" value="1"/>
</dbReference>
<comment type="subcellular location">
    <subcellularLocation>
        <location evidence="1">Cytoplasm</location>
    </subcellularLocation>
</comment>
<name>A0A8D8R620_9HEMI</name>
<accession>A0A8D8R620</accession>
<evidence type="ECO:0000256" key="3">
    <source>
        <dbReference type="ARBA" id="ARBA00023054"/>
    </source>
</evidence>
<keyword evidence="3" id="KW-0175">Coiled coil</keyword>
<proteinExistence type="predicted"/>
<evidence type="ECO:0000313" key="6">
    <source>
        <dbReference type="EMBL" id="CAG6644736.1"/>
    </source>
</evidence>
<dbReference type="Gene3D" id="3.40.30.10">
    <property type="entry name" value="Glutaredoxin"/>
    <property type="match status" value="1"/>
</dbReference>
<dbReference type="SMART" id="SM00166">
    <property type="entry name" value="UBX"/>
    <property type="match status" value="1"/>
</dbReference>
<sequence>MDPIDADITEDQQVKLCTFQELSNIDNASVCRDILQRHNWDLEVAVQEQLNITEGRPTVFASESGPPAVVNDLHRQQIFSTPSLFNQTWTPGWLPRPLAFTVSYMFRFCYDLFSSVVRFAYSILYTDPRLQLTDPIVDVANFITSFNETFGENHPVFYQGSYGQALSDAKQELRFLLVYLHDQDDQDCNQFCRNTLTNPDVIDYIKENNMICWACSTSTGEGYKVEQVMQAGAYPFVAMIVLKDNRMTIVGRLEGPFEPVDFKRRLVYIVSANENSLGAARAERIERSFNQSLRAQQDEDYLESLRQDQEKERVKQEQRQRDKEEEDRVRRIRELEEEKINNIRQQKMDLVSVVPEEPAPDDTEAVRIVFKMPNGKRLERRFLNTNTVNDVYIFIFCHPDSPDFFEIATNFPRKVLCTDLEDGKHISLKTAGLNKGEVLFVNDTEE</sequence>
<dbReference type="InterPro" id="IPR054109">
    <property type="entry name" value="UBA_8"/>
</dbReference>
<organism evidence="6">
    <name type="scientific">Cacopsylla melanoneura</name>
    <dbReference type="NCBI Taxonomy" id="428564"/>
    <lineage>
        <taxon>Eukaryota</taxon>
        <taxon>Metazoa</taxon>
        <taxon>Ecdysozoa</taxon>
        <taxon>Arthropoda</taxon>
        <taxon>Hexapoda</taxon>
        <taxon>Insecta</taxon>
        <taxon>Pterygota</taxon>
        <taxon>Neoptera</taxon>
        <taxon>Paraneoptera</taxon>
        <taxon>Hemiptera</taxon>
        <taxon>Sternorrhyncha</taxon>
        <taxon>Psylloidea</taxon>
        <taxon>Psyllidae</taxon>
        <taxon>Psyllinae</taxon>
        <taxon>Cacopsylla</taxon>
    </lineage>
</organism>
<feature type="region of interest" description="Disordered" evidence="4">
    <location>
        <begin position="300"/>
        <end position="327"/>
    </location>
</feature>
<dbReference type="Pfam" id="PF21021">
    <property type="entry name" value="FAF1"/>
    <property type="match status" value="1"/>
</dbReference>
<protein>
    <submittedName>
        <fullName evidence="6">FAS-associated factor 2-B</fullName>
    </submittedName>
</protein>
<dbReference type="InterPro" id="IPR001012">
    <property type="entry name" value="UBX_dom"/>
</dbReference>
<dbReference type="Pfam" id="PF00789">
    <property type="entry name" value="UBX"/>
    <property type="match status" value="1"/>
</dbReference>
<reference evidence="6" key="1">
    <citation type="submission" date="2021-05" db="EMBL/GenBank/DDBJ databases">
        <authorList>
            <person name="Alioto T."/>
            <person name="Alioto T."/>
            <person name="Gomez Garrido J."/>
        </authorList>
    </citation>
    <scope>NUCLEOTIDE SEQUENCE</scope>
</reference>
<feature type="domain" description="UBX" evidence="5">
    <location>
        <begin position="361"/>
        <end position="441"/>
    </location>
</feature>
<dbReference type="EMBL" id="HBUF01133418">
    <property type="protein sequence ID" value="CAG6644735.1"/>
    <property type="molecule type" value="Transcribed_RNA"/>
</dbReference>
<dbReference type="InterPro" id="IPR029071">
    <property type="entry name" value="Ubiquitin-like_domsf"/>
</dbReference>
<evidence type="ECO:0000256" key="2">
    <source>
        <dbReference type="ARBA" id="ARBA00022490"/>
    </source>
</evidence>
<dbReference type="InterPro" id="IPR036249">
    <property type="entry name" value="Thioredoxin-like_sf"/>
</dbReference>
<dbReference type="GO" id="GO:0043130">
    <property type="term" value="F:ubiquitin binding"/>
    <property type="evidence" value="ECO:0007669"/>
    <property type="project" value="TreeGrafter"/>
</dbReference>
<dbReference type="Gene3D" id="1.10.8.10">
    <property type="entry name" value="DNA helicase RuvA subunit, C-terminal domain"/>
    <property type="match status" value="1"/>
</dbReference>
<evidence type="ECO:0000256" key="4">
    <source>
        <dbReference type="SAM" id="MobiDB-lite"/>
    </source>
</evidence>
<dbReference type="InterPro" id="IPR049483">
    <property type="entry name" value="FAF1_2-like_UAS"/>
</dbReference>
<dbReference type="EMBL" id="HBUF01133416">
    <property type="protein sequence ID" value="CAG6644733.1"/>
    <property type="molecule type" value="Transcribed_RNA"/>
</dbReference>
<dbReference type="Pfam" id="PF22566">
    <property type="entry name" value="UBA_8"/>
    <property type="match status" value="1"/>
</dbReference>
<dbReference type="PANTHER" id="PTHR23322">
    <property type="entry name" value="FAS-ASSOCIATED PROTEIN"/>
    <property type="match status" value="1"/>
</dbReference>
<dbReference type="SMART" id="SM00594">
    <property type="entry name" value="UAS"/>
    <property type="match status" value="1"/>
</dbReference>
<dbReference type="SUPFAM" id="SSF54236">
    <property type="entry name" value="Ubiquitin-like"/>
    <property type="match status" value="1"/>
</dbReference>
<dbReference type="CDD" id="cd16120">
    <property type="entry name" value="UBX_UBXN3B"/>
    <property type="match status" value="1"/>
</dbReference>
<dbReference type="Gene3D" id="3.10.20.90">
    <property type="entry name" value="Phosphatidylinositol 3-kinase Catalytic Subunit, Chain A, domain 1"/>
    <property type="match status" value="1"/>
</dbReference>
<dbReference type="EMBL" id="HBUF01133415">
    <property type="protein sequence ID" value="CAG6644732.1"/>
    <property type="molecule type" value="Transcribed_RNA"/>
</dbReference>
<dbReference type="GO" id="GO:0036503">
    <property type="term" value="P:ERAD pathway"/>
    <property type="evidence" value="ECO:0007669"/>
    <property type="project" value="TreeGrafter"/>
</dbReference>
<feature type="compositionally biased region" description="Basic and acidic residues" evidence="4">
    <location>
        <begin position="303"/>
        <end position="327"/>
    </location>
</feature>
<evidence type="ECO:0000256" key="1">
    <source>
        <dbReference type="ARBA" id="ARBA00004496"/>
    </source>
</evidence>
<dbReference type="InterPro" id="IPR006577">
    <property type="entry name" value="UAS"/>
</dbReference>
<dbReference type="SUPFAM" id="SSF52833">
    <property type="entry name" value="Thioredoxin-like"/>
    <property type="match status" value="1"/>
</dbReference>
<evidence type="ECO:0000259" key="5">
    <source>
        <dbReference type="PROSITE" id="PS50033"/>
    </source>
</evidence>
<dbReference type="InterPro" id="IPR050730">
    <property type="entry name" value="UBX_domain-protein"/>
</dbReference>
<dbReference type="PANTHER" id="PTHR23322:SF1">
    <property type="entry name" value="FAS-ASSOCIATED FACTOR 2"/>
    <property type="match status" value="1"/>
</dbReference>
<dbReference type="GO" id="GO:0005783">
    <property type="term" value="C:endoplasmic reticulum"/>
    <property type="evidence" value="ECO:0007669"/>
    <property type="project" value="TreeGrafter"/>
</dbReference>
<dbReference type="EMBL" id="HBUF01133419">
    <property type="protein sequence ID" value="CAG6644736.1"/>
    <property type="molecule type" value="Transcribed_RNA"/>
</dbReference>
<dbReference type="AlphaFoldDB" id="A0A8D8R620"/>